<gene>
    <name evidence="2" type="ORF">C7C45_11250</name>
</gene>
<feature type="domain" description="SCP2" evidence="1">
    <location>
        <begin position="42"/>
        <end position="114"/>
    </location>
</feature>
<dbReference type="RefSeq" id="WP_110563565.1">
    <property type="nucleotide sequence ID" value="NZ_JBFAPR010000036.1"/>
</dbReference>
<dbReference type="EMBL" id="PYBV01000013">
    <property type="protein sequence ID" value="PYC71599.1"/>
    <property type="molecule type" value="Genomic_DNA"/>
</dbReference>
<reference evidence="2 3" key="1">
    <citation type="submission" date="2018-03" db="EMBL/GenBank/DDBJ databases">
        <title>Bioinformatic expansion and discovery of thiopeptide antibiotics.</title>
        <authorList>
            <person name="Schwalen C.J."/>
            <person name="Hudson G.A."/>
            <person name="Mitchell D.A."/>
        </authorList>
    </citation>
    <scope>NUCLEOTIDE SEQUENCE [LARGE SCALE GENOMIC DNA]</scope>
    <source>
        <strain evidence="2 3">NRRL 8041</strain>
    </source>
</reference>
<keyword evidence="3" id="KW-1185">Reference proteome</keyword>
<evidence type="ECO:0000313" key="3">
    <source>
        <dbReference type="Proteomes" id="UP000248333"/>
    </source>
</evidence>
<dbReference type="AlphaFoldDB" id="A0A318NPY5"/>
<dbReference type="Gene3D" id="3.30.1050.10">
    <property type="entry name" value="SCP2 sterol-binding domain"/>
    <property type="match status" value="1"/>
</dbReference>
<dbReference type="Pfam" id="PF02036">
    <property type="entry name" value="SCP2"/>
    <property type="match status" value="1"/>
</dbReference>
<dbReference type="SUPFAM" id="SSF55718">
    <property type="entry name" value="SCP-like"/>
    <property type="match status" value="1"/>
</dbReference>
<accession>A0A318NPY5</accession>
<protein>
    <recommendedName>
        <fullName evidence="1">SCP2 domain-containing protein</fullName>
    </recommendedName>
</protein>
<sequence length="131" mass="15057">MTTVKYLSEEFFRELERRAADQPERPGTDLDVQYVVLEHPEAGRWPYYFRIRSGRIVEARIGEVAEPSFTITASYPDSVKLQEGKMHPATGFMTGRLKVSGDRAKLLRLMPVFQSRAYQAVIEDLRAISVY</sequence>
<dbReference type="Proteomes" id="UP000248333">
    <property type="component" value="Unassembled WGS sequence"/>
</dbReference>
<comment type="caution">
    <text evidence="2">The sequence shown here is derived from an EMBL/GenBank/DDBJ whole genome shotgun (WGS) entry which is preliminary data.</text>
</comment>
<organism evidence="2 3">
    <name type="scientific">Micromonospora arborensis</name>
    <dbReference type="NCBI Taxonomy" id="2116518"/>
    <lineage>
        <taxon>Bacteria</taxon>
        <taxon>Bacillati</taxon>
        <taxon>Actinomycetota</taxon>
        <taxon>Actinomycetes</taxon>
        <taxon>Micromonosporales</taxon>
        <taxon>Micromonosporaceae</taxon>
        <taxon>Micromonospora</taxon>
    </lineage>
</organism>
<evidence type="ECO:0000259" key="1">
    <source>
        <dbReference type="Pfam" id="PF02036"/>
    </source>
</evidence>
<dbReference type="InterPro" id="IPR003033">
    <property type="entry name" value="SCP2_sterol-bd_dom"/>
</dbReference>
<dbReference type="OrthoDB" id="4722999at2"/>
<proteinExistence type="predicted"/>
<evidence type="ECO:0000313" key="2">
    <source>
        <dbReference type="EMBL" id="PYC71599.1"/>
    </source>
</evidence>
<name>A0A318NPY5_9ACTN</name>
<dbReference type="InterPro" id="IPR036527">
    <property type="entry name" value="SCP2_sterol-bd_dom_sf"/>
</dbReference>